<name>A0A9X2XVB3_9BACT</name>
<reference evidence="1" key="2">
    <citation type="submission" date="2023-04" db="EMBL/GenBank/DDBJ databases">
        <title>Paracnuella aquatica gen. nov., sp. nov., a member of the family Chitinophagaceae isolated from a hot spring.</title>
        <authorList>
            <person name="Wang C."/>
        </authorList>
    </citation>
    <scope>NUCLEOTIDE SEQUENCE</scope>
    <source>
        <strain evidence="1">LB-8</strain>
    </source>
</reference>
<evidence type="ECO:0000313" key="1">
    <source>
        <dbReference type="EMBL" id="MCU7549415.1"/>
    </source>
</evidence>
<organism evidence="1 2">
    <name type="scientific">Paraflavisolibacter caeni</name>
    <dbReference type="NCBI Taxonomy" id="2982496"/>
    <lineage>
        <taxon>Bacteria</taxon>
        <taxon>Pseudomonadati</taxon>
        <taxon>Bacteroidota</taxon>
        <taxon>Chitinophagia</taxon>
        <taxon>Chitinophagales</taxon>
        <taxon>Chitinophagaceae</taxon>
        <taxon>Paraflavisolibacter</taxon>
    </lineage>
</organism>
<dbReference type="EMBL" id="JAOTIF010000005">
    <property type="protein sequence ID" value="MCU7549415.1"/>
    <property type="molecule type" value="Genomic_DNA"/>
</dbReference>
<gene>
    <name evidence="1" type="ORF">OCK74_09835</name>
</gene>
<keyword evidence="2" id="KW-1185">Reference proteome</keyword>
<evidence type="ECO:0000313" key="2">
    <source>
        <dbReference type="Proteomes" id="UP001155483"/>
    </source>
</evidence>
<reference evidence="1" key="1">
    <citation type="submission" date="2022-09" db="EMBL/GenBank/DDBJ databases">
        <authorList>
            <person name="Yuan C."/>
            <person name="Ke Z."/>
        </authorList>
    </citation>
    <scope>NUCLEOTIDE SEQUENCE</scope>
    <source>
        <strain evidence="1">LB-8</strain>
    </source>
</reference>
<protein>
    <submittedName>
        <fullName evidence="1">DUF5007 domain-containing protein</fullName>
    </submittedName>
</protein>
<proteinExistence type="predicted"/>
<dbReference type="AlphaFoldDB" id="A0A9X2XVB3"/>
<dbReference type="Pfam" id="PF16398">
    <property type="entry name" value="DUF5007"/>
    <property type="match status" value="1"/>
</dbReference>
<dbReference type="InterPro" id="IPR032173">
    <property type="entry name" value="DUF5007"/>
</dbReference>
<sequence>MNSSIKNIPGIAMSLLCAGTVLLLSSCQKFLPAERETVGSDSQYTTDVYQPILGRTTNYTNNFYQGSTTYPSTFRVVNPRRRNGQPAPELTDVFPVLVWKTAYTGLEKSVEEIDAKREIQNRPLFEIGEHSGSFTMWAAAKSSFMRAQPDSGYLFDVELSNSGGRRYFRNLKLQPMRERPYEPSNYNASTGQPTSNGVTPSVVSSIKGLTTDRYLSYGDIEVYIRKVIKQGVTPTNSLTFRFLDTLYNPIDPAKFATTDWDNLVHGFNKVMTNESVTYKVAYPIPAVALPTRFTTGDGKRAKVRFSYSRLGFGGATEKATLGLDFAIYEPGDWEIVFAFKSDNPKFVND</sequence>
<dbReference type="Proteomes" id="UP001155483">
    <property type="component" value="Unassembled WGS sequence"/>
</dbReference>
<comment type="caution">
    <text evidence="1">The sequence shown here is derived from an EMBL/GenBank/DDBJ whole genome shotgun (WGS) entry which is preliminary data.</text>
</comment>
<dbReference type="RefSeq" id="WP_279296855.1">
    <property type="nucleotide sequence ID" value="NZ_JAOTIF010000005.1"/>
</dbReference>
<dbReference type="PROSITE" id="PS51257">
    <property type="entry name" value="PROKAR_LIPOPROTEIN"/>
    <property type="match status" value="1"/>
</dbReference>
<accession>A0A9X2XVB3</accession>